<dbReference type="AlphaFoldDB" id="A0A1Y6IUP8"/>
<keyword evidence="4" id="KW-0479">Metal-binding</keyword>
<accession>A0A1Y6IUP8</accession>
<dbReference type="InterPro" id="IPR011324">
    <property type="entry name" value="Cytotoxic_necrot_fac-like_cat"/>
</dbReference>
<organism evidence="11 12">
    <name type="scientific">Vibrio mangrovi</name>
    <dbReference type="NCBI Taxonomy" id="474394"/>
    <lineage>
        <taxon>Bacteria</taxon>
        <taxon>Pseudomonadati</taxon>
        <taxon>Pseudomonadota</taxon>
        <taxon>Gammaproteobacteria</taxon>
        <taxon>Vibrionales</taxon>
        <taxon>Vibrionaceae</taxon>
        <taxon>Vibrio</taxon>
    </lineage>
</organism>
<dbReference type="Proteomes" id="UP000196125">
    <property type="component" value="Unassembled WGS sequence"/>
</dbReference>
<dbReference type="Pfam" id="PF02578">
    <property type="entry name" value="Cu-oxidase_4"/>
    <property type="match status" value="1"/>
</dbReference>
<sequence length="240" mass="26045">MMITPDWQLPPGIRAVSSTRQQGVSTGKYKSLNLGMHVGDVPEHVAENRKRVIAYAGMPSAPVWMNQTHSTTVLSVDQPTDKALDADGIFTQNPGIVCAVMTADCLPVLLTNTAGTEVAAVHAGWRGLAHGILEEAVSCFSGEVMVWLGPAIGKTAFEVGDDVVEAFTRNDPVAEQAFEAREQVGKWSADLEMLAKQRLHRIGVERVSASGLCTYSDSHNFFSFRRDGVTGRQASFIWIE</sequence>
<dbReference type="GO" id="GO:0005507">
    <property type="term" value="F:copper ion binding"/>
    <property type="evidence" value="ECO:0007669"/>
    <property type="project" value="TreeGrafter"/>
</dbReference>
<gene>
    <name evidence="11" type="primary">yfiH</name>
    <name evidence="11" type="ORF">VIM7927_02685</name>
</gene>
<protein>
    <recommendedName>
        <fullName evidence="10">Purine nucleoside phosphorylase</fullName>
    </recommendedName>
</protein>
<comment type="catalytic activity">
    <reaction evidence="9">
        <text>S-methyl-5'-thioadenosine + phosphate = 5-(methylsulfanyl)-alpha-D-ribose 1-phosphate + adenine</text>
        <dbReference type="Rhea" id="RHEA:11852"/>
        <dbReference type="ChEBI" id="CHEBI:16708"/>
        <dbReference type="ChEBI" id="CHEBI:17509"/>
        <dbReference type="ChEBI" id="CHEBI:43474"/>
        <dbReference type="ChEBI" id="CHEBI:58533"/>
        <dbReference type="EC" id="2.4.2.28"/>
    </reaction>
    <physiologicalReaction direction="left-to-right" evidence="9">
        <dbReference type="Rhea" id="RHEA:11853"/>
    </physiologicalReaction>
</comment>
<keyword evidence="5" id="KW-0378">Hydrolase</keyword>
<comment type="catalytic activity">
    <reaction evidence="1">
        <text>inosine + phosphate = alpha-D-ribose 1-phosphate + hypoxanthine</text>
        <dbReference type="Rhea" id="RHEA:27646"/>
        <dbReference type="ChEBI" id="CHEBI:17368"/>
        <dbReference type="ChEBI" id="CHEBI:17596"/>
        <dbReference type="ChEBI" id="CHEBI:43474"/>
        <dbReference type="ChEBI" id="CHEBI:57720"/>
        <dbReference type="EC" id="2.4.2.1"/>
    </reaction>
    <physiologicalReaction direction="left-to-right" evidence="1">
        <dbReference type="Rhea" id="RHEA:27647"/>
    </physiologicalReaction>
</comment>
<name>A0A1Y6IUP8_9VIBR</name>
<comment type="catalytic activity">
    <reaction evidence="7">
        <text>adenosine + H2O + H(+) = inosine + NH4(+)</text>
        <dbReference type="Rhea" id="RHEA:24408"/>
        <dbReference type="ChEBI" id="CHEBI:15377"/>
        <dbReference type="ChEBI" id="CHEBI:15378"/>
        <dbReference type="ChEBI" id="CHEBI:16335"/>
        <dbReference type="ChEBI" id="CHEBI:17596"/>
        <dbReference type="ChEBI" id="CHEBI:28938"/>
        <dbReference type="EC" id="3.5.4.4"/>
    </reaction>
    <physiologicalReaction direction="left-to-right" evidence="7">
        <dbReference type="Rhea" id="RHEA:24409"/>
    </physiologicalReaction>
</comment>
<reference evidence="11 12" key="1">
    <citation type="submission" date="2017-05" db="EMBL/GenBank/DDBJ databases">
        <authorList>
            <person name="Song R."/>
            <person name="Chenine A.L."/>
            <person name="Ruprecht R.M."/>
        </authorList>
    </citation>
    <scope>NUCLEOTIDE SEQUENCE [LARGE SCALE GENOMIC DNA]</scope>
    <source>
        <strain evidence="11 12">CECT 7927</strain>
    </source>
</reference>
<evidence type="ECO:0000256" key="5">
    <source>
        <dbReference type="ARBA" id="ARBA00022801"/>
    </source>
</evidence>
<dbReference type="InterPro" id="IPR038371">
    <property type="entry name" value="Cu_polyphenol_OxRdtase_sf"/>
</dbReference>
<keyword evidence="6" id="KW-0862">Zinc</keyword>
<evidence type="ECO:0000256" key="2">
    <source>
        <dbReference type="ARBA" id="ARBA00007353"/>
    </source>
</evidence>
<dbReference type="GO" id="GO:0017061">
    <property type="term" value="F:S-methyl-5-thioadenosine phosphorylase activity"/>
    <property type="evidence" value="ECO:0007669"/>
    <property type="project" value="UniProtKB-EC"/>
</dbReference>
<comment type="similarity">
    <text evidence="2 10">Belongs to the purine nucleoside phosphorylase YfiH/LACC1 family.</text>
</comment>
<dbReference type="NCBIfam" id="TIGR00726">
    <property type="entry name" value="peptidoglycan editing factor PgeF"/>
    <property type="match status" value="1"/>
</dbReference>
<dbReference type="SUPFAM" id="SSF64438">
    <property type="entry name" value="CNF1/YfiH-like putative cysteine hydrolases"/>
    <property type="match status" value="1"/>
</dbReference>
<evidence type="ECO:0000256" key="3">
    <source>
        <dbReference type="ARBA" id="ARBA00022679"/>
    </source>
</evidence>
<evidence type="ECO:0000256" key="9">
    <source>
        <dbReference type="ARBA" id="ARBA00049893"/>
    </source>
</evidence>
<evidence type="ECO:0000313" key="11">
    <source>
        <dbReference type="EMBL" id="SMS01399.1"/>
    </source>
</evidence>
<evidence type="ECO:0000256" key="4">
    <source>
        <dbReference type="ARBA" id="ARBA00022723"/>
    </source>
</evidence>
<evidence type="ECO:0000313" key="12">
    <source>
        <dbReference type="Proteomes" id="UP000196125"/>
    </source>
</evidence>
<dbReference type="EMBL" id="FXXI01000004">
    <property type="protein sequence ID" value="SMS01399.1"/>
    <property type="molecule type" value="Genomic_DNA"/>
</dbReference>
<keyword evidence="3" id="KW-0808">Transferase</keyword>
<proteinExistence type="inferred from homology"/>
<evidence type="ECO:0000256" key="10">
    <source>
        <dbReference type="RuleBase" id="RU361274"/>
    </source>
</evidence>
<evidence type="ECO:0000256" key="8">
    <source>
        <dbReference type="ARBA" id="ARBA00048968"/>
    </source>
</evidence>
<evidence type="ECO:0000256" key="1">
    <source>
        <dbReference type="ARBA" id="ARBA00000553"/>
    </source>
</evidence>
<dbReference type="Gene3D" id="3.60.140.10">
    <property type="entry name" value="CNF1/YfiH-like putative cysteine hydrolases"/>
    <property type="match status" value="1"/>
</dbReference>
<dbReference type="InterPro" id="IPR003730">
    <property type="entry name" value="Cu_polyphenol_OxRdtase"/>
</dbReference>
<dbReference type="GO" id="GO:0016787">
    <property type="term" value="F:hydrolase activity"/>
    <property type="evidence" value="ECO:0007669"/>
    <property type="project" value="UniProtKB-KW"/>
</dbReference>
<dbReference type="CDD" id="cd16833">
    <property type="entry name" value="YfiH"/>
    <property type="match status" value="1"/>
</dbReference>
<dbReference type="PANTHER" id="PTHR30616:SF2">
    <property type="entry name" value="PURINE NUCLEOSIDE PHOSPHORYLASE LACC1"/>
    <property type="match status" value="1"/>
</dbReference>
<dbReference type="PANTHER" id="PTHR30616">
    <property type="entry name" value="UNCHARACTERIZED PROTEIN YFIH"/>
    <property type="match status" value="1"/>
</dbReference>
<evidence type="ECO:0000256" key="7">
    <source>
        <dbReference type="ARBA" id="ARBA00047989"/>
    </source>
</evidence>
<evidence type="ECO:0000256" key="6">
    <source>
        <dbReference type="ARBA" id="ARBA00022833"/>
    </source>
</evidence>
<comment type="catalytic activity">
    <reaction evidence="8">
        <text>adenosine + phosphate = alpha-D-ribose 1-phosphate + adenine</text>
        <dbReference type="Rhea" id="RHEA:27642"/>
        <dbReference type="ChEBI" id="CHEBI:16335"/>
        <dbReference type="ChEBI" id="CHEBI:16708"/>
        <dbReference type="ChEBI" id="CHEBI:43474"/>
        <dbReference type="ChEBI" id="CHEBI:57720"/>
        <dbReference type="EC" id="2.4.2.1"/>
    </reaction>
    <physiologicalReaction direction="left-to-right" evidence="8">
        <dbReference type="Rhea" id="RHEA:27643"/>
    </physiologicalReaction>
</comment>